<evidence type="ECO:0000313" key="11">
    <source>
        <dbReference type="Proteomes" id="UP000824633"/>
    </source>
</evidence>
<evidence type="ECO:0000313" key="10">
    <source>
        <dbReference type="EMBL" id="BCZ49018.1"/>
    </source>
</evidence>
<organism evidence="10 11">
    <name type="scientific">Clostridium gelidum</name>
    <dbReference type="NCBI Taxonomy" id="704125"/>
    <lineage>
        <taxon>Bacteria</taxon>
        <taxon>Bacillati</taxon>
        <taxon>Bacillota</taxon>
        <taxon>Clostridia</taxon>
        <taxon>Eubacteriales</taxon>
        <taxon>Clostridiaceae</taxon>
        <taxon>Clostridium</taxon>
    </lineage>
</organism>
<dbReference type="NCBIfam" id="TIGR01695">
    <property type="entry name" value="murJ_mviN"/>
    <property type="match status" value="1"/>
</dbReference>
<reference evidence="11" key="1">
    <citation type="submission" date="2021-07" db="EMBL/GenBank/DDBJ databases">
        <title>Complete genome sequencing of a Clostridium isolate.</title>
        <authorList>
            <person name="Ueki A."/>
            <person name="Tonouchi A."/>
        </authorList>
    </citation>
    <scope>NUCLEOTIDE SEQUENCE [LARGE SCALE GENOMIC DNA]</scope>
    <source>
        <strain evidence="11">C5S11</strain>
    </source>
</reference>
<comment type="function">
    <text evidence="8 9">Involved in peptidoglycan biosynthesis. Transports lipid-linked peptidoglycan precursors from the inner to the outer leaflet of the cytoplasmic membrane.</text>
</comment>
<keyword evidence="2 8" id="KW-1003">Cell membrane</keyword>
<evidence type="ECO:0000256" key="9">
    <source>
        <dbReference type="PIRNR" id="PIRNR002869"/>
    </source>
</evidence>
<dbReference type="PIRSF" id="PIRSF002869">
    <property type="entry name" value="MviN"/>
    <property type="match status" value="1"/>
</dbReference>
<evidence type="ECO:0000256" key="1">
    <source>
        <dbReference type="ARBA" id="ARBA00004651"/>
    </source>
</evidence>
<feature type="transmembrane region" description="Helical" evidence="8">
    <location>
        <begin position="382"/>
        <end position="402"/>
    </location>
</feature>
<feature type="transmembrane region" description="Helical" evidence="8">
    <location>
        <begin position="474"/>
        <end position="495"/>
    </location>
</feature>
<dbReference type="HAMAP" id="MF_02078">
    <property type="entry name" value="MurJ_MviN"/>
    <property type="match status" value="1"/>
</dbReference>
<keyword evidence="6 8" id="KW-1133">Transmembrane helix</keyword>
<dbReference type="Proteomes" id="UP000824633">
    <property type="component" value="Chromosome"/>
</dbReference>
<dbReference type="CDD" id="cd13123">
    <property type="entry name" value="MATE_MurJ_like"/>
    <property type="match status" value="1"/>
</dbReference>
<feature type="transmembrane region" description="Helical" evidence="8">
    <location>
        <begin position="311"/>
        <end position="334"/>
    </location>
</feature>
<keyword evidence="3 8" id="KW-0812">Transmembrane</keyword>
<dbReference type="RefSeq" id="WP_224035231.1">
    <property type="nucleotide sequence ID" value="NZ_AP024849.1"/>
</dbReference>
<feature type="transmembrane region" description="Helical" evidence="8">
    <location>
        <begin position="438"/>
        <end position="459"/>
    </location>
</feature>
<feature type="transmembrane region" description="Helical" evidence="8">
    <location>
        <begin position="408"/>
        <end position="426"/>
    </location>
</feature>
<dbReference type="PANTHER" id="PTHR47019:SF1">
    <property type="entry name" value="LIPID II FLIPPASE MURJ"/>
    <property type="match status" value="1"/>
</dbReference>
<feature type="transmembrane region" description="Helical" evidence="8">
    <location>
        <begin position="7"/>
        <end position="26"/>
    </location>
</feature>
<evidence type="ECO:0000256" key="5">
    <source>
        <dbReference type="ARBA" id="ARBA00022984"/>
    </source>
</evidence>
<keyword evidence="8 9" id="KW-0813">Transport</keyword>
<feature type="transmembrane region" description="Helical" evidence="8">
    <location>
        <begin position="157"/>
        <end position="177"/>
    </location>
</feature>
<feature type="transmembrane region" description="Helical" evidence="8">
    <location>
        <begin position="227"/>
        <end position="246"/>
    </location>
</feature>
<feature type="transmembrane region" description="Helical" evidence="8">
    <location>
        <begin position="340"/>
        <end position="361"/>
    </location>
</feature>
<evidence type="ECO:0000256" key="6">
    <source>
        <dbReference type="ARBA" id="ARBA00022989"/>
    </source>
</evidence>
<dbReference type="Pfam" id="PF03023">
    <property type="entry name" value="MurJ"/>
    <property type="match status" value="1"/>
</dbReference>
<comment type="similarity">
    <text evidence="8 9">Belongs to the MurJ/MviN family.</text>
</comment>
<feature type="transmembrane region" description="Helical" evidence="8">
    <location>
        <begin position="132"/>
        <end position="150"/>
    </location>
</feature>
<keyword evidence="8 9" id="KW-0961">Cell wall biogenesis/degradation</keyword>
<keyword evidence="4 8" id="KW-0133">Cell shape</keyword>
<feature type="transmembrane region" description="Helical" evidence="8">
    <location>
        <begin position="92"/>
        <end position="112"/>
    </location>
</feature>
<gene>
    <name evidence="8" type="primary">murJ</name>
    <name evidence="10" type="ORF">psyc5s11_50850</name>
</gene>
<protein>
    <recommendedName>
        <fullName evidence="8">Probable lipid II flippase MurJ</fullName>
    </recommendedName>
</protein>
<dbReference type="InterPro" id="IPR051050">
    <property type="entry name" value="Lipid_II_flippase_MurJ/MviN"/>
</dbReference>
<comment type="subcellular location">
    <subcellularLocation>
        <location evidence="1 8">Cell membrane</location>
        <topology evidence="1 8">Multi-pass membrane protein</topology>
    </subcellularLocation>
</comment>
<evidence type="ECO:0000256" key="7">
    <source>
        <dbReference type="ARBA" id="ARBA00023136"/>
    </source>
</evidence>
<keyword evidence="5 8" id="KW-0573">Peptidoglycan synthesis</keyword>
<evidence type="ECO:0000256" key="2">
    <source>
        <dbReference type="ARBA" id="ARBA00022475"/>
    </source>
</evidence>
<dbReference type="InterPro" id="IPR004268">
    <property type="entry name" value="MurJ"/>
</dbReference>
<sequence>MTKKNIIKSAGIIIFINILSKILGLLRDSTIASSFGASIATDAYAMSLTIPNILYGIIGAAVSTTFIPILSESYKNNGKEDMYKFANSIINIILIISIFLSVFGWIFTPSIVKFIAPNFGGEKYSLTVNLTRISVLNLLFMSMTCGFVALLQTMNDFIAPTLIGIVYSIPIIMYNFIGSKLGIYGLNIVTLLGFGLQILIQIPWLIKNGYKYRFKIDFHDARIIKMFRLILPILIGTGVNQINILIDRIMASGLPDGSIASFDFALKINEIVYTIFAMAIVTVIYPKLSMESSGNDLVKFKGSISKAINNINIVMIPSAIGLMILRVTVVSVLFKHGAFNINAVTMTSNAVLFLAIGMIFYGIRDICNRAFYALQDTKTPMINGIIAVGACITMNIIMVPILGLGGLALANTTSAIVSASLLIINLRRKIGSINGTNIIISSLKMFLASIIMGIVVYNVNRFIPSYIEGFKGEIITLIISIIIGIIIYFIMLFILKVEEFKIILDILKKYIMIKLQKL</sequence>
<evidence type="ECO:0000256" key="3">
    <source>
        <dbReference type="ARBA" id="ARBA00022692"/>
    </source>
</evidence>
<dbReference type="PRINTS" id="PR01806">
    <property type="entry name" value="VIRFACTRMVIN"/>
</dbReference>
<dbReference type="EMBL" id="AP024849">
    <property type="protein sequence ID" value="BCZ49018.1"/>
    <property type="molecule type" value="Genomic_DNA"/>
</dbReference>
<accession>A0ABN6J5H8</accession>
<name>A0ABN6J5H8_9CLOT</name>
<keyword evidence="7 8" id="KW-0472">Membrane</keyword>
<proteinExistence type="inferred from homology"/>
<comment type="pathway">
    <text evidence="8">Cell wall biogenesis; peptidoglycan biosynthesis.</text>
</comment>
<dbReference type="PANTHER" id="PTHR47019">
    <property type="entry name" value="LIPID II FLIPPASE MURJ"/>
    <property type="match status" value="1"/>
</dbReference>
<feature type="transmembrane region" description="Helical" evidence="8">
    <location>
        <begin position="53"/>
        <end position="71"/>
    </location>
</feature>
<feature type="transmembrane region" description="Helical" evidence="8">
    <location>
        <begin position="271"/>
        <end position="290"/>
    </location>
</feature>
<keyword evidence="11" id="KW-1185">Reference proteome</keyword>
<evidence type="ECO:0000256" key="4">
    <source>
        <dbReference type="ARBA" id="ARBA00022960"/>
    </source>
</evidence>
<feature type="transmembrane region" description="Helical" evidence="8">
    <location>
        <begin position="183"/>
        <end position="206"/>
    </location>
</feature>
<evidence type="ECO:0000256" key="8">
    <source>
        <dbReference type="HAMAP-Rule" id="MF_02078"/>
    </source>
</evidence>